<dbReference type="SUPFAM" id="SSF57997">
    <property type="entry name" value="Tropomyosin"/>
    <property type="match status" value="1"/>
</dbReference>
<evidence type="ECO:0000256" key="1">
    <source>
        <dbReference type="ARBA" id="ARBA00023054"/>
    </source>
</evidence>
<proteinExistence type="predicted"/>
<feature type="coiled-coil region" evidence="2">
    <location>
        <begin position="746"/>
        <end position="794"/>
    </location>
</feature>
<dbReference type="GO" id="GO:0060285">
    <property type="term" value="P:cilium-dependent cell motility"/>
    <property type="evidence" value="ECO:0007669"/>
    <property type="project" value="TreeGrafter"/>
</dbReference>
<name>A0A5A8DTA8_CAFRO</name>
<keyword evidence="1 2" id="KW-0175">Coiled coil</keyword>
<feature type="compositionally biased region" description="Low complexity" evidence="3">
    <location>
        <begin position="1016"/>
        <end position="1040"/>
    </location>
</feature>
<sequence length="1052" mass="113806">MAAAGPDDYDEGLGGESHDDMGVGAGAAYDGAGAEAGAGAGRPRWAGAADDPLQAEAEAGAGGAIGGEAGAAIEAALAGVDHEDDMEDLDHELPEFASKEARDTMAAIHATEAKVERAEEAAAAHRERIRVMEEHLANVKQEVSHTEAVLASRKKELASEDHLKQLAEREIGRIRQELKELETRGEDVADKVAATQADIHKGTARLEAVQEELHVTLEDLKAWTEARRQKDEDNKALERYTKADEGKLKELSMALERLTQQVASKKRALEEATTETAAKQIELDKAADDFHALHQERGKLLKQVDDAVASIRGRDREILEANERAAEGKRVLETRKAEIRAKAEMLEGLEVENGEAERLNGDLARRVGAHREQLRAAQEALRELEDEAELNKSELGKAAAQLGKSRSELDSLRAQKEACEQRLEAAVAKEAAVVASREKAKGEASKLEGAAERREADLKAQEARLVSSERELEQAKAKLFKESQRRAELVREEGVLRAEISGAESAAKNLSTKMRQLDADAARQAELLYAAEFQIQAMERKLARVKGEVSDEERKRLEARIADLNLDLGTSEGLKAKLEAQLKQLADEQRRVQRRRESLEADLTALHGTLAELRLQTSAGETQLAAAVKGREEAQVAHDIVKLDVRRLREALTSKTDEVFGLENRHQQLQLSIAERRKEIEVHTKLQRAQAKLAEEERHRVALDLRKREARVAGLQRKYDALCAKMRGASDGDDDDGEPKTQAYFVIKAAQQREELQREGDELNAAVLTAEREARALTATLAQLQRRNTAYRESFQKADPRSRDAETVATLETLGKDSTEAMYRRKRELQDTAAATGEAKARAADLAQRRAALQSQLQRLRGIAADVQAQRDDQVAAVEEAKAAVRQAVQELRRAAPPSSVPARVAPSGGDGGDDSDGDRDGAAGAEAEGKEAVGDVGVGAEATAGELRVKAAAMEHGNASVLFTLGQLAREFPQLTAPLRAALRRKGLQIPARVPKRTAASTAASLPMPDGGRGAAAAASAGGPRGAGPSREASSGAAAPGVAVRTFDLHV</sequence>
<dbReference type="GO" id="GO:0036159">
    <property type="term" value="P:inner dynein arm assembly"/>
    <property type="evidence" value="ECO:0007669"/>
    <property type="project" value="InterPro"/>
</dbReference>
<dbReference type="AlphaFoldDB" id="A0A5A8DTA8"/>
<dbReference type="GO" id="GO:0005930">
    <property type="term" value="C:axoneme"/>
    <property type="evidence" value="ECO:0007669"/>
    <property type="project" value="InterPro"/>
</dbReference>
<dbReference type="EMBL" id="VLTM01000004">
    <property type="protein sequence ID" value="KAA0167867.1"/>
    <property type="molecule type" value="Genomic_DNA"/>
</dbReference>
<accession>A0A5A8DTA8</accession>
<evidence type="ECO:0000313" key="7">
    <source>
        <dbReference type="Proteomes" id="UP000325113"/>
    </source>
</evidence>
<dbReference type="EMBL" id="VLTO01000006">
    <property type="protein sequence ID" value="KAA0176784.1"/>
    <property type="molecule type" value="Genomic_DNA"/>
</dbReference>
<evidence type="ECO:0000256" key="2">
    <source>
        <dbReference type="SAM" id="Coils"/>
    </source>
</evidence>
<reference evidence="6 7" key="1">
    <citation type="submission" date="2019-07" db="EMBL/GenBank/DDBJ databases">
        <title>Genomes of Cafeteria roenbergensis.</title>
        <authorList>
            <person name="Fischer M.G."/>
            <person name="Hackl T."/>
            <person name="Roman M."/>
        </authorList>
    </citation>
    <scope>NUCLEOTIDE SEQUENCE [LARGE SCALE GENOMIC DNA]</scope>
    <source>
        <strain evidence="4 7">Cflag</strain>
        <strain evidence="5 6">E4-10P</strain>
    </source>
</reference>
<dbReference type="OrthoDB" id="10259720at2759"/>
<dbReference type="PANTHER" id="PTHR18962">
    <property type="entry name" value="COILED-COIL DOMAIN-CONTAINING PROTEIN 39"/>
    <property type="match status" value="1"/>
</dbReference>
<feature type="region of interest" description="Disordered" evidence="3">
    <location>
        <begin position="1"/>
        <end position="62"/>
    </location>
</feature>
<evidence type="ECO:0000313" key="6">
    <source>
        <dbReference type="Proteomes" id="UP000322899"/>
    </source>
</evidence>
<dbReference type="Proteomes" id="UP000325113">
    <property type="component" value="Unassembled WGS sequence"/>
</dbReference>
<dbReference type="GO" id="GO:0003341">
    <property type="term" value="P:cilium movement"/>
    <property type="evidence" value="ECO:0007669"/>
    <property type="project" value="InterPro"/>
</dbReference>
<evidence type="ECO:0000313" key="5">
    <source>
        <dbReference type="EMBL" id="KAA0176784.1"/>
    </source>
</evidence>
<evidence type="ECO:0000313" key="4">
    <source>
        <dbReference type="EMBL" id="KAA0167867.1"/>
    </source>
</evidence>
<dbReference type="Proteomes" id="UP000322899">
    <property type="component" value="Unassembled WGS sequence"/>
</dbReference>
<comment type="caution">
    <text evidence="4">The sequence shown here is derived from an EMBL/GenBank/DDBJ whole genome shotgun (WGS) entry which is preliminary data.</text>
</comment>
<dbReference type="Pfam" id="PF24161">
    <property type="entry name" value="CCDC39"/>
    <property type="match status" value="1"/>
</dbReference>
<dbReference type="InterPro" id="IPR033290">
    <property type="entry name" value="CCDC39"/>
</dbReference>
<feature type="coiled-coil region" evidence="2">
    <location>
        <begin position="101"/>
        <end position="289"/>
    </location>
</feature>
<protein>
    <submittedName>
        <fullName evidence="4">Uncharacterized protein</fullName>
    </submittedName>
</protein>
<evidence type="ECO:0000256" key="3">
    <source>
        <dbReference type="SAM" id="MobiDB-lite"/>
    </source>
</evidence>
<feature type="region of interest" description="Disordered" evidence="3">
    <location>
        <begin position="995"/>
        <end position="1040"/>
    </location>
</feature>
<feature type="region of interest" description="Disordered" evidence="3">
    <location>
        <begin position="891"/>
        <end position="938"/>
    </location>
</feature>
<gene>
    <name evidence="5" type="ORF">FNF27_01606</name>
    <name evidence="4" type="ORF">FNF31_00802</name>
</gene>
<organism evidence="4 7">
    <name type="scientific">Cafeteria roenbergensis</name>
    <name type="common">Marine flagellate</name>
    <dbReference type="NCBI Taxonomy" id="33653"/>
    <lineage>
        <taxon>Eukaryota</taxon>
        <taxon>Sar</taxon>
        <taxon>Stramenopiles</taxon>
        <taxon>Bigyra</taxon>
        <taxon>Opalozoa</taxon>
        <taxon>Bicosoecida</taxon>
        <taxon>Cafeteriaceae</taxon>
        <taxon>Cafeteria</taxon>
    </lineage>
</organism>
<feature type="compositionally biased region" description="Low complexity" evidence="3">
    <location>
        <begin position="891"/>
        <end position="908"/>
    </location>
</feature>
<feature type="coiled-coil region" evidence="2">
    <location>
        <begin position="346"/>
        <end position="616"/>
    </location>
</feature>
<dbReference type="PANTHER" id="PTHR18962:SF0">
    <property type="entry name" value="COILED-COIL DOMAIN-CONTAINING PROTEIN 39"/>
    <property type="match status" value="1"/>
</dbReference>
<feature type="compositionally biased region" description="Low complexity" evidence="3">
    <location>
        <begin position="41"/>
        <end position="59"/>
    </location>
</feature>